<feature type="chain" id="PRO_5046891245" description="DUF3108 domain-containing protein" evidence="1">
    <location>
        <begin position="23"/>
        <end position="231"/>
    </location>
</feature>
<gene>
    <name evidence="2" type="ORF">GCM10011503_04290</name>
</gene>
<evidence type="ECO:0008006" key="4">
    <source>
        <dbReference type="Google" id="ProtNLM"/>
    </source>
</evidence>
<evidence type="ECO:0000313" key="2">
    <source>
        <dbReference type="EMBL" id="GGB59014.1"/>
    </source>
</evidence>
<dbReference type="EMBL" id="BMKF01000001">
    <property type="protein sequence ID" value="GGB59014.1"/>
    <property type="molecule type" value="Genomic_DNA"/>
</dbReference>
<comment type="caution">
    <text evidence="2">The sequence shown here is derived from an EMBL/GenBank/DDBJ whole genome shotgun (WGS) entry which is preliminary data.</text>
</comment>
<keyword evidence="1" id="KW-0732">Signal</keyword>
<feature type="signal peptide" evidence="1">
    <location>
        <begin position="1"/>
        <end position="22"/>
    </location>
</feature>
<dbReference type="RefSeq" id="WP_084393813.1">
    <property type="nucleotide sequence ID" value="NZ_BMKF01000001.1"/>
</dbReference>
<dbReference type="Proteomes" id="UP000628854">
    <property type="component" value="Unassembled WGS sequence"/>
</dbReference>
<reference evidence="3" key="1">
    <citation type="journal article" date="2019" name="Int. J. Syst. Evol. Microbiol.">
        <title>The Global Catalogue of Microorganisms (GCM) 10K type strain sequencing project: providing services to taxonomists for standard genome sequencing and annotation.</title>
        <authorList>
            <consortium name="The Broad Institute Genomics Platform"/>
            <consortium name="The Broad Institute Genome Sequencing Center for Infectious Disease"/>
            <person name="Wu L."/>
            <person name="Ma J."/>
        </authorList>
    </citation>
    <scope>NUCLEOTIDE SEQUENCE [LARGE SCALE GENOMIC DNA]</scope>
    <source>
        <strain evidence="3">CGMCC 1.15928</strain>
    </source>
</reference>
<sequence>MTKMIALVTLATALSVPTFADAAPAGAPVAANAPTAWQPEDGDRISFTVLRKGKAFGTHTVDFDVDKDGSYEVETNVSLKAGLGPITMFKYDLSATEQWEDGQLVAVNSRTNDDGKTKRVSAELIGGELEIQGSAYIGTAPAGIIPSSHWNIQQAFSSEILSTETGAILDTKVTPLGKETLTINGQPVEAMQYRLVSDLTVDLWYDERNRWVKLSFEARGQQIDYVLDALY</sequence>
<accession>A0ABQ1J524</accession>
<proteinExistence type="predicted"/>
<name>A0ABQ1J524_9PROT</name>
<evidence type="ECO:0000313" key="3">
    <source>
        <dbReference type="Proteomes" id="UP000628854"/>
    </source>
</evidence>
<evidence type="ECO:0000256" key="1">
    <source>
        <dbReference type="SAM" id="SignalP"/>
    </source>
</evidence>
<protein>
    <recommendedName>
        <fullName evidence="4">DUF3108 domain-containing protein</fullName>
    </recommendedName>
</protein>
<organism evidence="2 3">
    <name type="scientific">Henriciella pelagia</name>
    <dbReference type="NCBI Taxonomy" id="1977912"/>
    <lineage>
        <taxon>Bacteria</taxon>
        <taxon>Pseudomonadati</taxon>
        <taxon>Pseudomonadota</taxon>
        <taxon>Alphaproteobacteria</taxon>
        <taxon>Hyphomonadales</taxon>
        <taxon>Hyphomonadaceae</taxon>
        <taxon>Henriciella</taxon>
    </lineage>
</organism>
<dbReference type="Pfam" id="PF19630">
    <property type="entry name" value="DUF6134"/>
    <property type="match status" value="1"/>
</dbReference>
<dbReference type="InterPro" id="IPR045767">
    <property type="entry name" value="DUF6134"/>
</dbReference>
<keyword evidence="3" id="KW-1185">Reference proteome</keyword>